<feature type="transmembrane region" description="Helical" evidence="1">
    <location>
        <begin position="87"/>
        <end position="111"/>
    </location>
</feature>
<reference evidence="2" key="3">
    <citation type="submission" date="2019-06" db="EMBL/GenBank/DDBJ databases">
        <authorList>
            <person name="Poynton C."/>
            <person name="Hasenbein S."/>
            <person name="Benoit J.B."/>
            <person name="Sepulveda M.S."/>
            <person name="Poelchau M.F."/>
            <person name="Murali S.C."/>
            <person name="Chen S."/>
            <person name="Glastad K.M."/>
            <person name="Werren J.H."/>
            <person name="Vineis J.H."/>
            <person name="Bowen J.L."/>
            <person name="Friedrich M."/>
            <person name="Jones J."/>
            <person name="Robertson H.M."/>
            <person name="Feyereisen R."/>
            <person name="Mechler-Hickson A."/>
            <person name="Mathers N."/>
            <person name="Lee C.E."/>
            <person name="Colbourne J.K."/>
            <person name="Biales A."/>
            <person name="Johnston J.S."/>
            <person name="Wellborn G.A."/>
            <person name="Rosendale A.J."/>
            <person name="Cridge A.G."/>
            <person name="Munoz-Torres M.C."/>
            <person name="Bain P.A."/>
            <person name="Manny A.R."/>
            <person name="Major K.M."/>
            <person name="Lambert F.N."/>
            <person name="Vulpe C.D."/>
            <person name="Tuck P."/>
            <person name="Blalock B.J."/>
            <person name="Lin Y.-Y."/>
            <person name="Smith M.E."/>
            <person name="Ochoa-Acuna H."/>
            <person name="Chen M.-J.M."/>
            <person name="Childers C.P."/>
            <person name="Qu J."/>
            <person name="Dugan S."/>
            <person name="Lee S.L."/>
            <person name="Chao H."/>
            <person name="Dinh H."/>
            <person name="Han Y."/>
            <person name="Doddapaneni H."/>
            <person name="Worley K.C."/>
            <person name="Muzny D.M."/>
            <person name="Gibbs R.A."/>
            <person name="Richards S."/>
        </authorList>
    </citation>
    <scope>NUCLEOTIDE SEQUENCE</scope>
    <source>
        <strain evidence="2">HAZT.00-mixed</strain>
        <tissue evidence="2">Whole organism</tissue>
    </source>
</reference>
<keyword evidence="1" id="KW-0472">Membrane</keyword>
<organism evidence="2">
    <name type="scientific">Hyalella azteca</name>
    <name type="common">Amphipod</name>
    <dbReference type="NCBI Taxonomy" id="294128"/>
    <lineage>
        <taxon>Eukaryota</taxon>
        <taxon>Metazoa</taxon>
        <taxon>Ecdysozoa</taxon>
        <taxon>Arthropoda</taxon>
        <taxon>Crustacea</taxon>
        <taxon>Multicrustacea</taxon>
        <taxon>Malacostraca</taxon>
        <taxon>Eumalacostraca</taxon>
        <taxon>Peracarida</taxon>
        <taxon>Amphipoda</taxon>
        <taxon>Senticaudata</taxon>
        <taxon>Talitrida</taxon>
        <taxon>Talitroidea</taxon>
        <taxon>Hyalellidae</taxon>
        <taxon>Hyalella</taxon>
    </lineage>
</organism>
<protein>
    <submittedName>
        <fullName evidence="2">Uncharacterized protein</fullName>
    </submittedName>
</protein>
<keyword evidence="1" id="KW-0812">Transmembrane</keyword>
<dbReference type="EMBL" id="JQDR03009056">
    <property type="protein sequence ID" value="KAA0196248.1"/>
    <property type="molecule type" value="Genomic_DNA"/>
</dbReference>
<keyword evidence="1" id="KW-1133">Transmembrane helix</keyword>
<proteinExistence type="predicted"/>
<gene>
    <name evidence="2" type="ORF">HAZT_HAZT012130</name>
</gene>
<reference evidence="2" key="2">
    <citation type="journal article" date="2018" name="Environ. Sci. Technol.">
        <title>The Toxicogenome of Hyalella azteca: A Model for Sediment Ecotoxicology and Evolutionary Toxicology.</title>
        <authorList>
            <person name="Poynton H.C."/>
            <person name="Hasenbein S."/>
            <person name="Benoit J.B."/>
            <person name="Sepulveda M.S."/>
            <person name="Poelchau M.F."/>
            <person name="Hughes D.S.T."/>
            <person name="Murali S.C."/>
            <person name="Chen S."/>
            <person name="Glastad K.M."/>
            <person name="Goodisman M.A.D."/>
            <person name="Werren J.H."/>
            <person name="Vineis J.H."/>
            <person name="Bowen J.L."/>
            <person name="Friedrich M."/>
            <person name="Jones J."/>
            <person name="Robertson H.M."/>
            <person name="Feyereisen R."/>
            <person name="Mechler-Hickson A."/>
            <person name="Mathers N."/>
            <person name="Lee C.E."/>
            <person name="Colbourne J.K."/>
            <person name="Biales A."/>
            <person name="Johnston J.S."/>
            <person name="Wellborn G.A."/>
            <person name="Rosendale A.J."/>
            <person name="Cridge A.G."/>
            <person name="Munoz-Torres M.C."/>
            <person name="Bain P.A."/>
            <person name="Manny A.R."/>
            <person name="Major K.M."/>
            <person name="Lambert F.N."/>
            <person name="Vulpe C.D."/>
            <person name="Tuck P."/>
            <person name="Blalock B.J."/>
            <person name="Lin Y.Y."/>
            <person name="Smith M.E."/>
            <person name="Ochoa-Acuna H."/>
            <person name="Chen M.M."/>
            <person name="Childers C.P."/>
            <person name="Qu J."/>
            <person name="Dugan S."/>
            <person name="Lee S.L."/>
            <person name="Chao H."/>
            <person name="Dinh H."/>
            <person name="Han Y."/>
            <person name="Doddapaneni H."/>
            <person name="Worley K.C."/>
            <person name="Muzny D.M."/>
            <person name="Gibbs R.A."/>
            <person name="Richards S."/>
        </authorList>
    </citation>
    <scope>NUCLEOTIDE SEQUENCE</scope>
    <source>
        <strain evidence="2">HAZT.00-mixed</strain>
        <tissue evidence="2">Whole organism</tissue>
    </source>
</reference>
<dbReference type="AlphaFoldDB" id="A0A6A0H2X2"/>
<sequence length="151" mass="16171">MHPSLAVAPISCTRHLQLHPSAAPVTCSCTHQLHPRASAAACRRLDVEAALREVEYGDVGVPFDLDAAVFVDVKHGMQHIVIVTCDFVCGFVVFGAGFVVFGAVFVVFVAFNCAIDLQRDLKGTALRLFVSVDELACCAPAPPEQEAAIFM</sequence>
<accession>A0A6A0H2X2</accession>
<reference evidence="2" key="1">
    <citation type="submission" date="2014-08" db="EMBL/GenBank/DDBJ databases">
        <authorList>
            <person name="Murali S."/>
            <person name="Richards S."/>
            <person name="Bandaranaike D."/>
            <person name="Bellair M."/>
            <person name="Blankenburg K."/>
            <person name="Chao H."/>
            <person name="Dinh H."/>
            <person name="Doddapaneni H."/>
            <person name="Dugan-Rocha S."/>
            <person name="Elkadiri S."/>
            <person name="Gnanaolivu R."/>
            <person name="Hughes D."/>
            <person name="Lee S."/>
            <person name="Li M."/>
            <person name="Ming W."/>
            <person name="Munidasa M."/>
            <person name="Muniz J."/>
            <person name="Nguyen L."/>
            <person name="Osuji N."/>
            <person name="Pu L.-L."/>
            <person name="Puazo M."/>
            <person name="Skinner E."/>
            <person name="Qu C."/>
            <person name="Quiroz J."/>
            <person name="Raj R."/>
            <person name="Weissenberger G."/>
            <person name="Xin Y."/>
            <person name="Zou X."/>
            <person name="Han Y."/>
            <person name="Worley K."/>
            <person name="Muzny D."/>
            <person name="Gibbs R."/>
        </authorList>
    </citation>
    <scope>NUCLEOTIDE SEQUENCE</scope>
    <source>
        <strain evidence="2">HAZT.00-mixed</strain>
        <tissue evidence="2">Whole organism</tissue>
    </source>
</reference>
<name>A0A6A0H2X2_HYAAZ</name>
<evidence type="ECO:0000313" key="2">
    <source>
        <dbReference type="EMBL" id="KAA0196248.1"/>
    </source>
</evidence>
<comment type="caution">
    <text evidence="2">The sequence shown here is derived from an EMBL/GenBank/DDBJ whole genome shotgun (WGS) entry which is preliminary data.</text>
</comment>
<dbReference type="Proteomes" id="UP000711488">
    <property type="component" value="Unassembled WGS sequence"/>
</dbReference>
<evidence type="ECO:0000256" key="1">
    <source>
        <dbReference type="SAM" id="Phobius"/>
    </source>
</evidence>